<name>A0A7I8KTA8_SPIIN</name>
<feature type="compositionally biased region" description="Polar residues" evidence="1">
    <location>
        <begin position="44"/>
        <end position="54"/>
    </location>
</feature>
<dbReference type="EMBL" id="LR746271">
    <property type="protein sequence ID" value="CAA7400712.1"/>
    <property type="molecule type" value="Genomic_DNA"/>
</dbReference>
<evidence type="ECO:0000256" key="1">
    <source>
        <dbReference type="SAM" id="MobiDB-lite"/>
    </source>
</evidence>
<evidence type="ECO:0000313" key="3">
    <source>
        <dbReference type="Proteomes" id="UP000663760"/>
    </source>
</evidence>
<reference evidence="2" key="1">
    <citation type="submission" date="2020-02" db="EMBL/GenBank/DDBJ databases">
        <authorList>
            <person name="Scholz U."/>
            <person name="Mascher M."/>
            <person name="Fiebig A."/>
        </authorList>
    </citation>
    <scope>NUCLEOTIDE SEQUENCE</scope>
</reference>
<proteinExistence type="predicted"/>
<gene>
    <name evidence="2" type="ORF">SI8410_08011390</name>
</gene>
<evidence type="ECO:0000313" key="2">
    <source>
        <dbReference type="EMBL" id="CAA7400712.1"/>
    </source>
</evidence>
<sequence>MKVVTTFKSGNILNNLYEERVNIEKGTKYMKSMSKHNNLKRWWRNSTKSKSVSSPYALKSK</sequence>
<feature type="region of interest" description="Disordered" evidence="1">
    <location>
        <begin position="40"/>
        <end position="61"/>
    </location>
</feature>
<dbReference type="Proteomes" id="UP000663760">
    <property type="component" value="Chromosome 8"/>
</dbReference>
<protein>
    <submittedName>
        <fullName evidence="2">Uncharacterized protein</fullName>
    </submittedName>
</protein>
<dbReference type="AlphaFoldDB" id="A0A7I8KTA8"/>
<organism evidence="2 3">
    <name type="scientific">Spirodela intermedia</name>
    <name type="common">Intermediate duckweed</name>
    <dbReference type="NCBI Taxonomy" id="51605"/>
    <lineage>
        <taxon>Eukaryota</taxon>
        <taxon>Viridiplantae</taxon>
        <taxon>Streptophyta</taxon>
        <taxon>Embryophyta</taxon>
        <taxon>Tracheophyta</taxon>
        <taxon>Spermatophyta</taxon>
        <taxon>Magnoliopsida</taxon>
        <taxon>Liliopsida</taxon>
        <taxon>Araceae</taxon>
        <taxon>Lemnoideae</taxon>
        <taxon>Spirodela</taxon>
    </lineage>
</organism>
<accession>A0A7I8KTA8</accession>
<keyword evidence="3" id="KW-1185">Reference proteome</keyword>